<keyword evidence="1" id="KW-0812">Transmembrane</keyword>
<evidence type="ECO:0000256" key="1">
    <source>
        <dbReference type="SAM" id="Phobius"/>
    </source>
</evidence>
<evidence type="ECO:0000313" key="3">
    <source>
        <dbReference type="Proteomes" id="UP000197783"/>
    </source>
</evidence>
<evidence type="ECO:0000313" key="2">
    <source>
        <dbReference type="EMBL" id="OWK31932.1"/>
    </source>
</evidence>
<feature type="transmembrane region" description="Helical" evidence="1">
    <location>
        <begin position="37"/>
        <end position="56"/>
    </location>
</feature>
<proteinExistence type="predicted"/>
<keyword evidence="1" id="KW-1133">Transmembrane helix</keyword>
<reference evidence="2 3" key="1">
    <citation type="submission" date="2017-03" db="EMBL/GenBank/DDBJ databases">
        <title>Genome sequence of Sphingomonas mucosissima DSM 17494.</title>
        <authorList>
            <person name="Poehlein A."/>
            <person name="Wuebbeler J.H."/>
            <person name="Steinbuechel A."/>
            <person name="Daniel R."/>
        </authorList>
    </citation>
    <scope>NUCLEOTIDE SEQUENCE [LARGE SCALE GENOMIC DNA]</scope>
    <source>
        <strain evidence="2 3">DSM 17494</strain>
    </source>
</reference>
<sequence>MVKDKQQVRFAVSYTDEDQRFARSRLTSERAVDTSRLGIWLGLATMLWLLIALAAFI</sequence>
<name>A0A245ZQB2_9SPHN</name>
<protein>
    <submittedName>
        <fullName evidence="2">Uncharacterized protein</fullName>
    </submittedName>
</protein>
<accession>A0A245ZQB2</accession>
<dbReference type="Proteomes" id="UP000197783">
    <property type="component" value="Unassembled WGS sequence"/>
</dbReference>
<keyword evidence="1" id="KW-0472">Membrane</keyword>
<comment type="caution">
    <text evidence="2">The sequence shown here is derived from an EMBL/GenBank/DDBJ whole genome shotgun (WGS) entry which is preliminary data.</text>
</comment>
<organism evidence="2 3">
    <name type="scientific">Sphingomonas mucosissima</name>
    <dbReference type="NCBI Taxonomy" id="370959"/>
    <lineage>
        <taxon>Bacteria</taxon>
        <taxon>Pseudomonadati</taxon>
        <taxon>Pseudomonadota</taxon>
        <taxon>Alphaproteobacteria</taxon>
        <taxon>Sphingomonadales</taxon>
        <taxon>Sphingomonadaceae</taxon>
        <taxon>Sphingomonas</taxon>
    </lineage>
</organism>
<gene>
    <name evidence="2" type="ORF">SPMU_02520</name>
</gene>
<dbReference type="RefSeq" id="WP_169715604.1">
    <property type="nucleotide sequence ID" value="NZ_NBBJ01000001.1"/>
</dbReference>
<dbReference type="EMBL" id="NBBJ01000001">
    <property type="protein sequence ID" value="OWK31932.1"/>
    <property type="molecule type" value="Genomic_DNA"/>
</dbReference>
<keyword evidence="3" id="KW-1185">Reference proteome</keyword>
<dbReference type="AlphaFoldDB" id="A0A245ZQB2"/>